<dbReference type="GO" id="GO:0071555">
    <property type="term" value="P:cell wall organization"/>
    <property type="evidence" value="ECO:0007669"/>
    <property type="project" value="UniProtKB-KW"/>
</dbReference>
<accession>A0A2N7C583</accession>
<dbReference type="EMBL" id="MCSI01000062">
    <property type="protein sequence ID" value="PME69971.1"/>
    <property type="molecule type" value="Genomic_DNA"/>
</dbReference>
<dbReference type="InterPro" id="IPR034718">
    <property type="entry name" value="RlpA"/>
</dbReference>
<dbReference type="InterPro" id="IPR012997">
    <property type="entry name" value="RplA"/>
</dbReference>
<feature type="domain" description="RlpA-like protein double-psi beta-barrel" evidence="5">
    <location>
        <begin position="49"/>
        <end position="137"/>
    </location>
</feature>
<dbReference type="EC" id="4.2.2.-" evidence="3"/>
<organism evidence="6 7">
    <name type="scientific">Vibrio lentus</name>
    <dbReference type="NCBI Taxonomy" id="136468"/>
    <lineage>
        <taxon>Bacteria</taxon>
        <taxon>Pseudomonadati</taxon>
        <taxon>Pseudomonadota</taxon>
        <taxon>Gammaproteobacteria</taxon>
        <taxon>Vibrionales</taxon>
        <taxon>Vibrionaceae</taxon>
        <taxon>Vibrio</taxon>
    </lineage>
</organism>
<evidence type="ECO:0000256" key="1">
    <source>
        <dbReference type="ARBA" id="ARBA00023239"/>
    </source>
</evidence>
<dbReference type="Pfam" id="PF03330">
    <property type="entry name" value="DPBB_1"/>
    <property type="match status" value="1"/>
</dbReference>
<evidence type="ECO:0000259" key="5">
    <source>
        <dbReference type="Pfam" id="PF03330"/>
    </source>
</evidence>
<evidence type="ECO:0000256" key="4">
    <source>
        <dbReference type="RuleBase" id="RU003495"/>
    </source>
</evidence>
<keyword evidence="2 3" id="KW-0961">Cell wall biogenesis/degradation</keyword>
<sequence>MHRLAHPNYIKKSHIIFTAFILMILAGCTSTSAVGSSKTKEYAKSHALAGKASWYGDKFHGRLTASGETYNMNANTAAHKTLPFGTIVRVTNTANNKSVDVKINDRGPYVKDRVIDLSHKAFSQIGDVKKGVATVKIEIIDDSNTFRYKH</sequence>
<protein>
    <recommendedName>
        <fullName evidence="3">Endolytic peptidoglycan transglycosylase RlpA</fullName>
        <ecNumber evidence="3">4.2.2.-</ecNumber>
    </recommendedName>
</protein>
<dbReference type="Proteomes" id="UP000235778">
    <property type="component" value="Unassembled WGS sequence"/>
</dbReference>
<dbReference type="NCBIfam" id="TIGR00413">
    <property type="entry name" value="rlpA"/>
    <property type="match status" value="1"/>
</dbReference>
<dbReference type="PANTHER" id="PTHR34183:SF1">
    <property type="entry name" value="ENDOLYTIC PEPTIDOGLYCAN TRANSGLYCOSYLASE RLPA"/>
    <property type="match status" value="1"/>
</dbReference>
<keyword evidence="3" id="KW-0564">Palmitate</keyword>
<dbReference type="SUPFAM" id="SSF50685">
    <property type="entry name" value="Barwin-like endoglucanases"/>
    <property type="match status" value="1"/>
</dbReference>
<gene>
    <name evidence="3" type="primary">rlpA</name>
    <name evidence="6" type="ORF">BCV30_22535</name>
</gene>
<dbReference type="CDD" id="cd22268">
    <property type="entry name" value="DPBB_RlpA-like"/>
    <property type="match status" value="1"/>
</dbReference>
<evidence type="ECO:0000313" key="7">
    <source>
        <dbReference type="Proteomes" id="UP000235778"/>
    </source>
</evidence>
<dbReference type="AlphaFoldDB" id="A0A2N7C583"/>
<dbReference type="PROSITE" id="PS51257">
    <property type="entry name" value="PROKAR_LIPOPROTEIN"/>
    <property type="match status" value="1"/>
</dbReference>
<dbReference type="HAMAP" id="MF_02071">
    <property type="entry name" value="RlpA"/>
    <property type="match status" value="1"/>
</dbReference>
<dbReference type="GO" id="GO:0008932">
    <property type="term" value="F:lytic endotransglycosylase activity"/>
    <property type="evidence" value="ECO:0007669"/>
    <property type="project" value="UniProtKB-UniRule"/>
</dbReference>
<evidence type="ECO:0000256" key="2">
    <source>
        <dbReference type="ARBA" id="ARBA00023316"/>
    </source>
</evidence>
<dbReference type="GO" id="GO:0005886">
    <property type="term" value="C:plasma membrane"/>
    <property type="evidence" value="ECO:0007669"/>
    <property type="project" value="UniProtKB-SubCell"/>
</dbReference>
<dbReference type="InterPro" id="IPR036908">
    <property type="entry name" value="RlpA-like_sf"/>
</dbReference>
<dbReference type="PANTHER" id="PTHR34183">
    <property type="entry name" value="ENDOLYTIC PEPTIDOGLYCAN TRANSGLYCOSYLASE RLPA"/>
    <property type="match status" value="1"/>
</dbReference>
<keyword evidence="3" id="KW-0449">Lipoprotein</keyword>
<proteinExistence type="inferred from homology"/>
<comment type="similarity">
    <text evidence="3 4">Belongs to the RlpA family.</text>
</comment>
<keyword evidence="1 3" id="KW-0456">Lyase</keyword>
<comment type="subcellular location">
    <subcellularLocation>
        <location evidence="3">Cell membrane</location>
        <topology evidence="3">Lipid-anchor</topology>
    </subcellularLocation>
</comment>
<evidence type="ECO:0000256" key="3">
    <source>
        <dbReference type="HAMAP-Rule" id="MF_02071"/>
    </source>
</evidence>
<reference evidence="7" key="1">
    <citation type="submission" date="2016-07" db="EMBL/GenBank/DDBJ databases">
        <title>Nontailed viruses are major unrecognized killers of bacteria in the ocean.</title>
        <authorList>
            <person name="Kauffman K."/>
            <person name="Hussain F."/>
            <person name="Yang J."/>
            <person name="Arevalo P."/>
            <person name="Brown J."/>
            <person name="Cutler M."/>
            <person name="Kelly L."/>
            <person name="Polz M.F."/>
        </authorList>
    </citation>
    <scope>NUCLEOTIDE SEQUENCE [LARGE SCALE GENOMIC DNA]</scope>
    <source>
        <strain evidence="7">10N.286.55.C1</strain>
    </source>
</reference>
<dbReference type="GO" id="GO:0000270">
    <property type="term" value="P:peptidoglycan metabolic process"/>
    <property type="evidence" value="ECO:0007669"/>
    <property type="project" value="UniProtKB-UniRule"/>
</dbReference>
<evidence type="ECO:0000313" key="6">
    <source>
        <dbReference type="EMBL" id="PME69971.1"/>
    </source>
</evidence>
<comment type="function">
    <text evidence="3">Lytic transglycosylase with a strong preference for naked glycan strands that lack stem peptides.</text>
</comment>
<dbReference type="RefSeq" id="WP_102266522.1">
    <property type="nucleotide sequence ID" value="NZ_MCSH01000033.1"/>
</dbReference>
<keyword evidence="3" id="KW-0472">Membrane</keyword>
<keyword evidence="3" id="KW-1003">Cell membrane</keyword>
<dbReference type="Gene3D" id="2.40.40.10">
    <property type="entry name" value="RlpA-like domain"/>
    <property type="match status" value="1"/>
</dbReference>
<dbReference type="InterPro" id="IPR009009">
    <property type="entry name" value="RlpA-like_DPBB"/>
</dbReference>
<comment type="caution">
    <text evidence="6">The sequence shown here is derived from an EMBL/GenBank/DDBJ whole genome shotgun (WGS) entry which is preliminary data.</text>
</comment>
<name>A0A2N7C583_9VIBR</name>